<comment type="caution">
    <text evidence="1">The sequence shown here is derived from an EMBL/GenBank/DDBJ whole genome shotgun (WGS) entry which is preliminary data.</text>
</comment>
<sequence>MRKSKQKLEISATDVFEYVKCPAFFKQYICSGKRLEDCYDHYYHDIIFQSGKDYELSEMEKLSLTDNTQSLADAFRDKTISTIRIKPGMILKREINVSNDRLKKFKKIYAIGRPDLIIRNTNTNSFIPLDYKTSPSLFNSITR</sequence>
<protein>
    <submittedName>
        <fullName evidence="1">Uncharacterized protein</fullName>
    </submittedName>
</protein>
<feature type="non-terminal residue" evidence="1">
    <location>
        <position position="143"/>
    </location>
</feature>
<proteinExistence type="predicted"/>
<dbReference type="AlphaFoldDB" id="X1VKG7"/>
<gene>
    <name evidence="1" type="ORF">S12H4_56845</name>
</gene>
<reference evidence="1" key="1">
    <citation type="journal article" date="2014" name="Front. Microbiol.">
        <title>High frequency of phylogenetically diverse reductive dehalogenase-homologous genes in deep subseafloor sedimentary metagenomes.</title>
        <authorList>
            <person name="Kawai M."/>
            <person name="Futagami T."/>
            <person name="Toyoda A."/>
            <person name="Takaki Y."/>
            <person name="Nishi S."/>
            <person name="Hori S."/>
            <person name="Arai W."/>
            <person name="Tsubouchi T."/>
            <person name="Morono Y."/>
            <person name="Uchiyama I."/>
            <person name="Ito T."/>
            <person name="Fujiyama A."/>
            <person name="Inagaki F."/>
            <person name="Takami H."/>
        </authorList>
    </citation>
    <scope>NUCLEOTIDE SEQUENCE</scope>
    <source>
        <strain evidence="1">Expedition CK06-06</strain>
    </source>
</reference>
<dbReference type="EMBL" id="BARW01036665">
    <property type="protein sequence ID" value="GAJ19622.1"/>
    <property type="molecule type" value="Genomic_DNA"/>
</dbReference>
<organism evidence="1">
    <name type="scientific">marine sediment metagenome</name>
    <dbReference type="NCBI Taxonomy" id="412755"/>
    <lineage>
        <taxon>unclassified sequences</taxon>
        <taxon>metagenomes</taxon>
        <taxon>ecological metagenomes</taxon>
    </lineage>
</organism>
<evidence type="ECO:0000313" key="1">
    <source>
        <dbReference type="EMBL" id="GAJ19622.1"/>
    </source>
</evidence>
<name>X1VKG7_9ZZZZ</name>
<accession>X1VKG7</accession>